<protein>
    <submittedName>
        <fullName evidence="2">Uncharacterized protein</fullName>
    </submittedName>
</protein>
<comment type="caution">
    <text evidence="2">The sequence shown here is derived from an EMBL/GenBank/DDBJ whole genome shotgun (WGS) entry which is preliminary data.</text>
</comment>
<sequence length="66" mass="7645">MFSTFILPFLYTTLIADATLKVAQCLDLETNFILYFINPLKLHFLSDLNKIDILLDFCGDSTFQYT</sequence>
<keyword evidence="3" id="KW-1185">Reference proteome</keyword>
<evidence type="ECO:0000313" key="3">
    <source>
        <dbReference type="Proteomes" id="UP000276133"/>
    </source>
</evidence>
<feature type="signal peptide" evidence="1">
    <location>
        <begin position="1"/>
        <end position="25"/>
    </location>
</feature>
<dbReference type="EMBL" id="REGN01003491">
    <property type="protein sequence ID" value="RNA22305.1"/>
    <property type="molecule type" value="Genomic_DNA"/>
</dbReference>
<feature type="chain" id="PRO_5018058850" evidence="1">
    <location>
        <begin position="26"/>
        <end position="66"/>
    </location>
</feature>
<proteinExistence type="predicted"/>
<organism evidence="2 3">
    <name type="scientific">Brachionus plicatilis</name>
    <name type="common">Marine rotifer</name>
    <name type="synonym">Brachionus muelleri</name>
    <dbReference type="NCBI Taxonomy" id="10195"/>
    <lineage>
        <taxon>Eukaryota</taxon>
        <taxon>Metazoa</taxon>
        <taxon>Spiralia</taxon>
        <taxon>Gnathifera</taxon>
        <taxon>Rotifera</taxon>
        <taxon>Eurotatoria</taxon>
        <taxon>Monogononta</taxon>
        <taxon>Pseudotrocha</taxon>
        <taxon>Ploima</taxon>
        <taxon>Brachionidae</taxon>
        <taxon>Brachionus</taxon>
    </lineage>
</organism>
<dbReference type="Proteomes" id="UP000276133">
    <property type="component" value="Unassembled WGS sequence"/>
</dbReference>
<dbReference type="AlphaFoldDB" id="A0A3M7RGD6"/>
<evidence type="ECO:0000256" key="1">
    <source>
        <dbReference type="SAM" id="SignalP"/>
    </source>
</evidence>
<name>A0A3M7RGD6_BRAPC</name>
<reference evidence="2 3" key="1">
    <citation type="journal article" date="2018" name="Sci. Rep.">
        <title>Genomic signatures of local adaptation to the degree of environmental predictability in rotifers.</title>
        <authorList>
            <person name="Franch-Gras L."/>
            <person name="Hahn C."/>
            <person name="Garcia-Roger E.M."/>
            <person name="Carmona M.J."/>
            <person name="Serra M."/>
            <person name="Gomez A."/>
        </authorList>
    </citation>
    <scope>NUCLEOTIDE SEQUENCE [LARGE SCALE GENOMIC DNA]</scope>
    <source>
        <strain evidence="2">HYR1</strain>
    </source>
</reference>
<keyword evidence="1" id="KW-0732">Signal</keyword>
<accession>A0A3M7RGD6</accession>
<gene>
    <name evidence="2" type="ORF">BpHYR1_016787</name>
</gene>
<evidence type="ECO:0000313" key="2">
    <source>
        <dbReference type="EMBL" id="RNA22305.1"/>
    </source>
</evidence>